<dbReference type="PANTHER" id="PTHR11439">
    <property type="entry name" value="GAG-POL-RELATED RETROTRANSPOSON"/>
    <property type="match status" value="1"/>
</dbReference>
<proteinExistence type="predicted"/>
<evidence type="ECO:0000313" key="8">
    <source>
        <dbReference type="EMBL" id="KAL2889433.1"/>
    </source>
</evidence>
<feature type="domain" description="CCHC-type" evidence="6">
    <location>
        <begin position="205"/>
        <end position="219"/>
    </location>
</feature>
<comment type="caution">
    <text evidence="8">The sequence shown here is derived from an EMBL/GenBank/DDBJ whole genome shotgun (WGS) entry which is preliminary data.</text>
</comment>
<dbReference type="Proteomes" id="UP001610728">
    <property type="component" value="Unassembled WGS sequence"/>
</dbReference>
<dbReference type="SUPFAM" id="SSF56672">
    <property type="entry name" value="DNA/RNA polymerases"/>
    <property type="match status" value="1"/>
</dbReference>
<evidence type="ECO:0000256" key="2">
    <source>
        <dbReference type="ARBA" id="ARBA00022884"/>
    </source>
</evidence>
<dbReference type="InterPro" id="IPR001584">
    <property type="entry name" value="Integrase_cat-core"/>
</dbReference>
<organism evidence="8 9">
    <name type="scientific">Ceratocystis lukuohia</name>
    <dbReference type="NCBI Taxonomy" id="2019550"/>
    <lineage>
        <taxon>Eukaryota</taxon>
        <taxon>Fungi</taxon>
        <taxon>Dikarya</taxon>
        <taxon>Ascomycota</taxon>
        <taxon>Pezizomycotina</taxon>
        <taxon>Sordariomycetes</taxon>
        <taxon>Hypocreomycetidae</taxon>
        <taxon>Microascales</taxon>
        <taxon>Ceratocystidaceae</taxon>
        <taxon>Ceratocystis</taxon>
    </lineage>
</organism>
<evidence type="ECO:0000256" key="3">
    <source>
        <dbReference type="ARBA" id="ARBA00023128"/>
    </source>
</evidence>
<evidence type="ECO:0000259" key="7">
    <source>
        <dbReference type="PROSITE" id="PS50994"/>
    </source>
</evidence>
<dbReference type="SMART" id="SM00343">
    <property type="entry name" value="ZnF_C2HC"/>
    <property type="match status" value="1"/>
</dbReference>
<name>A0ABR4MMB8_9PEZI</name>
<dbReference type="InterPro" id="IPR012337">
    <property type="entry name" value="RNaseH-like_sf"/>
</dbReference>
<comment type="subcellular location">
    <subcellularLocation>
        <location evidence="1">Mitochondrion</location>
    </subcellularLocation>
</comment>
<feature type="domain" description="Integrase catalytic" evidence="7">
    <location>
        <begin position="293"/>
        <end position="463"/>
    </location>
</feature>
<feature type="region of interest" description="Disordered" evidence="5">
    <location>
        <begin position="1180"/>
        <end position="1207"/>
    </location>
</feature>
<dbReference type="Gene3D" id="3.30.420.10">
    <property type="entry name" value="Ribonuclease H-like superfamily/Ribonuclease H"/>
    <property type="match status" value="1"/>
</dbReference>
<reference evidence="8 9" key="1">
    <citation type="submission" date="2020-05" db="EMBL/GenBank/DDBJ databases">
        <title>Ceratocystis lukuohia genome.</title>
        <authorList>
            <person name="Harrington T.C."/>
            <person name="Kim K."/>
            <person name="Mayers C.G."/>
        </authorList>
    </citation>
    <scope>NUCLEOTIDE SEQUENCE [LARGE SCALE GENOMIC DNA]</scope>
    <source>
        <strain evidence="8 9">C4212</strain>
    </source>
</reference>
<sequence>MSIILNESNWNEWEDSLLVQLQNSGLHYLFQKDPMEGVERTDVSGASQKQKHTKDQEAARSLLNMNLDKYHQSLVRDEDTLYGAYEVLKDICAPDPQDECYDEYKRLLKTPVQKGKSMKSNWAYFKTIHNRNFDQDATKEDRMKEQHVFRTFTWQLPKAYRAAILESRREKYTEAKTLELLEKVRISVESEGTDKKTKGDRPKVKCTNCEKKGHLAADCWSKRKTNSDQKAQLVNQDAQMYDDLHKRFGHVSDRRLRVINPSKTPPRPEDYRCEDCSQGKITKSHGQSSVSMAAEEPLDSVSIDVSGPHESGRNGHRWYAIVVDNFSRYKWLLPLRKKSEVQRALDEWRRGIELKMGKTIKRTRSDNAPELKQIFEEWKRLNGTETTYTLPDSSNQNGIAERAIRTVDEGVRTLLSETQLGKRFWVEAAKATVYISNRTLSSQGVPYTLFFGIEPRTDHIRRWGCRVIRHLPTSKHGPRGSESLLLGYDENVDGRYVVWDVNASKVRVSESVHFFENMQPKEPQQEELRSEVRESEPARLPVLTRRFPARNEPVEPMPAPEKEEITSLKNAAEEIQSPKPFSGTKTVTGIDTAQLDAVNARINLLIESLNRNNPKRKNSEGYELMEEQPPRSKQRIDEEDGTTQRAMIALSEPFMTLNHAILHPTESEGWRRAIDRELNTLTEFGTWRFVPKPEGCVPIDTRFVFAKKYDLDGKLEKYKARLVVRGFRQEYGVNFFESFAPTPGSATLRLFLASVCQYDLECHQIDACNAFAQSRLKEEVYIKLPANVECPDGMVAKLERCLYGLKQAAYQWNEDCTAHLRAMGFSKAITEPCLLFHEKRKMLVLLYVDDITIAAPNMKSIQWFKDEFSRKFKVKDLGETTQVIGVQVYRDRSRRRMWLNQEQYIQRMVDQSGFREHRKTSIRTPIGDWKDVEPAQEGEMILESTKYQSILGKIMYPALMTRPDIAFAVSSLAQASARPTPRHVEGLKRVLRYMRDTSKFSICYEARQGGMDIVGYSDADYANAKDRRSVSGMVFIGLGGAISWSSKKQATVATSTTEAEYIGLTPCAKEGIHLRRILNKIIGTFETKPEECQSLWLKKETLVFGDNQAAIKIAKALGVKKGTKHIDTQYHAVKQWVKEGLVKIGFVPTSSMAADGLTKPLGPQKMPEFRAMIGLRNPEAAWPQKPTYPELRESGGDVEANFPTSSG</sequence>
<dbReference type="Pfam" id="PF25597">
    <property type="entry name" value="SH3_retrovirus"/>
    <property type="match status" value="1"/>
</dbReference>
<dbReference type="CDD" id="cd09272">
    <property type="entry name" value="RNase_HI_RT_Ty1"/>
    <property type="match status" value="1"/>
</dbReference>
<dbReference type="PROSITE" id="PS50158">
    <property type="entry name" value="ZF_CCHC"/>
    <property type="match status" value="1"/>
</dbReference>
<evidence type="ECO:0000256" key="4">
    <source>
        <dbReference type="PROSITE-ProRule" id="PRU00047"/>
    </source>
</evidence>
<dbReference type="InterPro" id="IPR057670">
    <property type="entry name" value="SH3_retrovirus"/>
</dbReference>
<keyword evidence="4" id="KW-0479">Metal-binding</keyword>
<evidence type="ECO:0000256" key="1">
    <source>
        <dbReference type="ARBA" id="ARBA00004173"/>
    </source>
</evidence>
<dbReference type="SUPFAM" id="SSF57756">
    <property type="entry name" value="Retrovirus zinc finger-like domains"/>
    <property type="match status" value="1"/>
</dbReference>
<dbReference type="InterPro" id="IPR001878">
    <property type="entry name" value="Znf_CCHC"/>
</dbReference>
<keyword evidence="4" id="KW-0862">Zinc</keyword>
<evidence type="ECO:0000313" key="9">
    <source>
        <dbReference type="Proteomes" id="UP001610728"/>
    </source>
</evidence>
<gene>
    <name evidence="8" type="ORF">HOO65_030934</name>
</gene>
<keyword evidence="4" id="KW-0863">Zinc-finger</keyword>
<feature type="region of interest" description="Disordered" evidence="5">
    <location>
        <begin position="612"/>
        <end position="641"/>
    </location>
</feature>
<dbReference type="InterPro" id="IPR013103">
    <property type="entry name" value="RVT_2"/>
</dbReference>
<keyword evidence="3" id="KW-0496">Mitochondrion</keyword>
<keyword evidence="9" id="KW-1185">Reference proteome</keyword>
<protein>
    <submittedName>
        <fullName evidence="8">Retrovirus-related Pol polyprotein from transposon TNT 1-94</fullName>
    </submittedName>
</protein>
<dbReference type="InterPro" id="IPR036397">
    <property type="entry name" value="RNaseH_sf"/>
</dbReference>
<evidence type="ECO:0000259" key="6">
    <source>
        <dbReference type="PROSITE" id="PS50158"/>
    </source>
</evidence>
<dbReference type="InterPro" id="IPR036875">
    <property type="entry name" value="Znf_CCHC_sf"/>
</dbReference>
<dbReference type="RefSeq" id="XP_070860613.1">
    <property type="nucleotide sequence ID" value="XM_071001793.1"/>
</dbReference>
<dbReference type="InterPro" id="IPR043502">
    <property type="entry name" value="DNA/RNA_pol_sf"/>
</dbReference>
<keyword evidence="2" id="KW-0694">RNA-binding</keyword>
<dbReference type="Pfam" id="PF07727">
    <property type="entry name" value="RVT_2"/>
    <property type="match status" value="1"/>
</dbReference>
<dbReference type="GeneID" id="98117751"/>
<dbReference type="EMBL" id="JABSNW010000003">
    <property type="protein sequence ID" value="KAL2889433.1"/>
    <property type="molecule type" value="Genomic_DNA"/>
</dbReference>
<dbReference type="PROSITE" id="PS50994">
    <property type="entry name" value="INTEGRASE"/>
    <property type="match status" value="1"/>
</dbReference>
<evidence type="ECO:0000256" key="5">
    <source>
        <dbReference type="SAM" id="MobiDB-lite"/>
    </source>
</evidence>
<dbReference type="PANTHER" id="PTHR11439:SF483">
    <property type="entry name" value="PEPTIDE SYNTHASE GLIP-LIKE, PUTATIVE (AFU_ORTHOLOGUE AFUA_3G12920)-RELATED"/>
    <property type="match status" value="1"/>
</dbReference>
<accession>A0ABR4MMB8</accession>
<dbReference type="SUPFAM" id="SSF53098">
    <property type="entry name" value="Ribonuclease H-like"/>
    <property type="match status" value="1"/>
</dbReference>
<dbReference type="Gene3D" id="4.10.60.10">
    <property type="entry name" value="Zinc finger, CCHC-type"/>
    <property type="match status" value="1"/>
</dbReference>